<proteinExistence type="predicted"/>
<dbReference type="KEGG" id="cmp:Cha6605_6337"/>
<dbReference type="InterPro" id="IPR010144">
    <property type="entry name" value="CRISPR-assoc_prot_Csd1-typ"/>
</dbReference>
<dbReference type="AlphaFoldDB" id="K9UQT0"/>
<dbReference type="Pfam" id="PF09709">
    <property type="entry name" value="Cas_Csd1"/>
    <property type="match status" value="1"/>
</dbReference>
<dbReference type="HOGENOM" id="CLU_486357_0_0_3"/>
<name>K9UQT0_CHAP6</name>
<organism evidence="1 2">
    <name type="scientific">Chamaesiphon minutus (strain ATCC 27169 / PCC 6605)</name>
    <dbReference type="NCBI Taxonomy" id="1173020"/>
    <lineage>
        <taxon>Bacteria</taxon>
        <taxon>Bacillati</taxon>
        <taxon>Cyanobacteriota</taxon>
        <taxon>Cyanophyceae</taxon>
        <taxon>Gomontiellales</taxon>
        <taxon>Chamaesiphonaceae</taxon>
        <taxon>Chamaesiphon</taxon>
    </lineage>
</organism>
<gene>
    <name evidence="1" type="ORF">Cha6605_6337</name>
</gene>
<keyword evidence="2" id="KW-1185">Reference proteome</keyword>
<geneLocation type="plasmid" evidence="1 2">
    <name>pCHA6605.01</name>
</geneLocation>
<sequence length="560" mass="62136">MQINSVVSPTGIDRPYGYTPMDVSIEILLGSNGQIGPANLMPLETDNKTRKRFWLPDLPRTSGIAPIVGSDKLDYYHPTRKPQAFAAMVEFLKQRCTEVPELQLIIDWMQSDRPLELERQISEKPKADITAIESGRIVWRLEDGTYIHDLPSIRSAHAAQTLERAIGTGDRDLLGALPRIHSKKLAAPLLGCNDDMFRSWGQHEKLPLNISAEAAVIATQKYTELLEAKGHNIWLGNGRYWVWGALPEMAELSEAGKAMAVYFDSDEAKNLDPVQALEDIIREVKTGAKGIGKIPEDLKIACGYIGIGGSGKGRTAIGQVTELSALQLLNNLLLYHQQQRRYLTISKPYWVFGALTVAEGSSKQAVAKANEQIFEAMINGQLPPQAITTSVIHRLKIEGVPNPNAKKSNREWAQIAYLAWLSPNFIEGDRMMKPETTPDNLLAWHVGRVFAACKAMSYHYAARSAAPGEGWKDPLDSYRQTLFSSPAQGFAQIIAKVSPYLAARPDKAVWYDKTLAELGEDCPNAFPPRRWTDKQAFFLALGISQFQEARRTANAGKTSE</sequence>
<evidence type="ECO:0000313" key="1">
    <source>
        <dbReference type="EMBL" id="AFY97160.1"/>
    </source>
</evidence>
<keyword evidence="1" id="KW-0614">Plasmid</keyword>
<dbReference type="EMBL" id="CP003601">
    <property type="protein sequence ID" value="AFY97160.1"/>
    <property type="molecule type" value="Genomic_DNA"/>
</dbReference>
<dbReference type="RefSeq" id="WP_015329044.1">
    <property type="nucleotide sequence ID" value="NC_020053.1"/>
</dbReference>
<protein>
    <submittedName>
        <fullName evidence="1">CRISPR-associated protein (Cas_Csd1)</fullName>
    </submittedName>
</protein>
<evidence type="ECO:0000313" key="2">
    <source>
        <dbReference type="Proteomes" id="UP000010366"/>
    </source>
</evidence>
<accession>K9UQT0</accession>
<reference evidence="1 2" key="1">
    <citation type="submission" date="2012-05" db="EMBL/GenBank/DDBJ databases">
        <title>Noncontiguous Finished plasmid 1 of genome of Chamaesiphon sp. PCC 6605.</title>
        <authorList>
            <consortium name="US DOE Joint Genome Institute"/>
            <person name="Gugger M."/>
            <person name="Coursin T."/>
            <person name="Rippka R."/>
            <person name="Tandeau De Marsac N."/>
            <person name="Huntemann M."/>
            <person name="Wei C.-L."/>
            <person name="Han J."/>
            <person name="Detter J.C."/>
            <person name="Han C."/>
            <person name="Tapia R."/>
            <person name="Chen A."/>
            <person name="Kyrpides N."/>
            <person name="Mavromatis K."/>
            <person name="Markowitz V."/>
            <person name="Szeto E."/>
            <person name="Ivanova N."/>
            <person name="Pagani I."/>
            <person name="Pati A."/>
            <person name="Goodwin L."/>
            <person name="Nordberg H.P."/>
            <person name="Cantor M.N."/>
            <person name="Hua S.X."/>
            <person name="Woyke T."/>
            <person name="Kerfeld C.A."/>
        </authorList>
    </citation>
    <scope>NUCLEOTIDE SEQUENCE [LARGE SCALE GENOMIC DNA]</scope>
    <source>
        <strain evidence="2">ATCC 27169 / PCC 6605</strain>
        <plasmid evidence="2">Plasmid pCHA6605.01</plasmid>
    </source>
</reference>
<dbReference type="Proteomes" id="UP000010366">
    <property type="component" value="Plasmid pCHA6605.01"/>
</dbReference>